<dbReference type="PANTHER" id="PTHR30614">
    <property type="entry name" value="MEMBRANE COMPONENT OF AMINO ACID ABC TRANSPORTER"/>
    <property type="match status" value="1"/>
</dbReference>
<reference evidence="10 11" key="1">
    <citation type="submission" date="2019-08" db="EMBL/GenBank/DDBJ databases">
        <title>Aureimonas fodiniaquatilis sp. nov., isolated from a coal mine wastewater.</title>
        <authorList>
            <person name="Kim W."/>
        </authorList>
    </citation>
    <scope>NUCLEOTIDE SEQUENCE [LARGE SCALE GENOMIC DNA]</scope>
    <source>
        <strain evidence="10 11">CAU 1482</strain>
    </source>
</reference>
<organism evidence="10 11">
    <name type="scientific">Aureimonas fodinaquatilis</name>
    <dbReference type="NCBI Taxonomy" id="2565783"/>
    <lineage>
        <taxon>Bacteria</taxon>
        <taxon>Pseudomonadati</taxon>
        <taxon>Pseudomonadota</taxon>
        <taxon>Alphaproteobacteria</taxon>
        <taxon>Hyphomicrobiales</taxon>
        <taxon>Aurantimonadaceae</taxon>
        <taxon>Aureimonas</taxon>
    </lineage>
</organism>
<keyword evidence="6 8" id="KW-1133">Transmembrane helix</keyword>
<dbReference type="AlphaFoldDB" id="A0A5B0DS70"/>
<dbReference type="RefSeq" id="WP_149300932.1">
    <property type="nucleotide sequence ID" value="NZ_VTWH01000003.1"/>
</dbReference>
<evidence type="ECO:0000313" key="11">
    <source>
        <dbReference type="Proteomes" id="UP000324738"/>
    </source>
</evidence>
<keyword evidence="7 8" id="KW-0472">Membrane</keyword>
<evidence type="ECO:0000256" key="5">
    <source>
        <dbReference type="ARBA" id="ARBA00022692"/>
    </source>
</evidence>
<dbReference type="Pfam" id="PF00528">
    <property type="entry name" value="BPD_transp_1"/>
    <property type="match status" value="1"/>
</dbReference>
<dbReference type="PROSITE" id="PS50928">
    <property type="entry name" value="ABC_TM1"/>
    <property type="match status" value="1"/>
</dbReference>
<evidence type="ECO:0000256" key="7">
    <source>
        <dbReference type="ARBA" id="ARBA00023136"/>
    </source>
</evidence>
<dbReference type="InterPro" id="IPR000515">
    <property type="entry name" value="MetI-like"/>
</dbReference>
<evidence type="ECO:0000256" key="2">
    <source>
        <dbReference type="ARBA" id="ARBA00010072"/>
    </source>
</evidence>
<dbReference type="InterPro" id="IPR010065">
    <property type="entry name" value="AA_ABC_transptr_permease_3TM"/>
</dbReference>
<dbReference type="CDD" id="cd06261">
    <property type="entry name" value="TM_PBP2"/>
    <property type="match status" value="1"/>
</dbReference>
<comment type="similarity">
    <text evidence="2">Belongs to the binding-protein-dependent transport system permease family. HisMQ subfamily.</text>
</comment>
<evidence type="ECO:0000256" key="1">
    <source>
        <dbReference type="ARBA" id="ARBA00004429"/>
    </source>
</evidence>
<dbReference type="GO" id="GO:0006865">
    <property type="term" value="P:amino acid transport"/>
    <property type="evidence" value="ECO:0007669"/>
    <property type="project" value="TreeGrafter"/>
</dbReference>
<keyword evidence="3 8" id="KW-0813">Transport</keyword>
<evidence type="ECO:0000256" key="4">
    <source>
        <dbReference type="ARBA" id="ARBA00022475"/>
    </source>
</evidence>
<evidence type="ECO:0000256" key="6">
    <source>
        <dbReference type="ARBA" id="ARBA00022989"/>
    </source>
</evidence>
<dbReference type="InterPro" id="IPR043429">
    <property type="entry name" value="ArtM/GltK/GlnP/TcyL/YhdX-like"/>
</dbReference>
<keyword evidence="4" id="KW-1003">Cell membrane</keyword>
<dbReference type="Proteomes" id="UP000324738">
    <property type="component" value="Unassembled WGS sequence"/>
</dbReference>
<keyword evidence="11" id="KW-1185">Reference proteome</keyword>
<protein>
    <submittedName>
        <fullName evidence="10">Amino acid ABC transporter permease</fullName>
    </submittedName>
</protein>
<dbReference type="Gene3D" id="1.10.3720.10">
    <property type="entry name" value="MetI-like"/>
    <property type="match status" value="1"/>
</dbReference>
<dbReference type="NCBIfam" id="TIGR01726">
    <property type="entry name" value="HEQRo_perm_3TM"/>
    <property type="match status" value="1"/>
</dbReference>
<evidence type="ECO:0000313" key="10">
    <source>
        <dbReference type="EMBL" id="KAA0969647.1"/>
    </source>
</evidence>
<name>A0A5B0DS70_9HYPH</name>
<feature type="transmembrane region" description="Helical" evidence="8">
    <location>
        <begin position="101"/>
        <end position="117"/>
    </location>
</feature>
<gene>
    <name evidence="10" type="ORF">FPY71_14080</name>
</gene>
<evidence type="ECO:0000259" key="9">
    <source>
        <dbReference type="PROSITE" id="PS50928"/>
    </source>
</evidence>
<dbReference type="SUPFAM" id="SSF161098">
    <property type="entry name" value="MetI-like"/>
    <property type="match status" value="1"/>
</dbReference>
<dbReference type="EMBL" id="VTWH01000003">
    <property type="protein sequence ID" value="KAA0969647.1"/>
    <property type="molecule type" value="Genomic_DNA"/>
</dbReference>
<dbReference type="InterPro" id="IPR035906">
    <property type="entry name" value="MetI-like_sf"/>
</dbReference>
<feature type="domain" description="ABC transmembrane type-1" evidence="9">
    <location>
        <begin position="23"/>
        <end position="220"/>
    </location>
</feature>
<accession>A0A5B0DS70</accession>
<evidence type="ECO:0000256" key="3">
    <source>
        <dbReference type="ARBA" id="ARBA00022448"/>
    </source>
</evidence>
<evidence type="ECO:0000256" key="8">
    <source>
        <dbReference type="RuleBase" id="RU363032"/>
    </source>
</evidence>
<comment type="subcellular location">
    <subcellularLocation>
        <location evidence="1">Cell inner membrane</location>
        <topology evidence="1">Multi-pass membrane protein</topology>
    </subcellularLocation>
    <subcellularLocation>
        <location evidence="8">Cell membrane</location>
        <topology evidence="8">Multi-pass membrane protein</topology>
    </subcellularLocation>
</comment>
<feature type="transmembrane region" description="Helical" evidence="8">
    <location>
        <begin position="198"/>
        <end position="222"/>
    </location>
</feature>
<dbReference type="GO" id="GO:0043190">
    <property type="term" value="C:ATP-binding cassette (ABC) transporter complex"/>
    <property type="evidence" value="ECO:0007669"/>
    <property type="project" value="InterPro"/>
</dbReference>
<proteinExistence type="inferred from homology"/>
<sequence length="232" mass="26170">MGYELNFAPILTAPYLGFLITGVKYTLALFAGSWIIAVILATFLTTLRATGFKPFVWLISAYVAYHRNVPLLVQILVWYIGAASFLPRDVNMFFNRNNPEFLFALIALSLYSAAYMSEDMRSGIRAIPRTQMEAARSIGFSFMQSMRWVILPQTWRVALPPLINQTLLLFKGTSLAAAIGVAELTYQARQIETQTFRIFESFAVVTALYLIGSFALMFLGAWSAKKFKLRTK</sequence>
<comment type="caution">
    <text evidence="10">The sequence shown here is derived from an EMBL/GenBank/DDBJ whole genome shotgun (WGS) entry which is preliminary data.</text>
</comment>
<feature type="transmembrane region" description="Helical" evidence="8">
    <location>
        <begin position="56"/>
        <end position="81"/>
    </location>
</feature>
<dbReference type="GO" id="GO:0022857">
    <property type="term" value="F:transmembrane transporter activity"/>
    <property type="evidence" value="ECO:0007669"/>
    <property type="project" value="InterPro"/>
</dbReference>
<keyword evidence="5 8" id="KW-0812">Transmembrane</keyword>
<dbReference type="OrthoDB" id="7341446at2"/>
<dbReference type="PANTHER" id="PTHR30614:SF47">
    <property type="entry name" value="ABC TRANSPORTER PERMEASE"/>
    <property type="match status" value="1"/>
</dbReference>
<feature type="transmembrane region" description="Helical" evidence="8">
    <location>
        <begin position="25"/>
        <end position="44"/>
    </location>
</feature>